<dbReference type="AlphaFoldDB" id="A0A0W0FAN1"/>
<feature type="compositionally biased region" description="Basic and acidic residues" evidence="5">
    <location>
        <begin position="268"/>
        <end position="279"/>
    </location>
</feature>
<feature type="region of interest" description="Disordered" evidence="5">
    <location>
        <begin position="456"/>
        <end position="484"/>
    </location>
</feature>
<dbReference type="InterPro" id="IPR024441">
    <property type="entry name" value="Homeodomain1_C"/>
</dbReference>
<evidence type="ECO:0000256" key="4">
    <source>
        <dbReference type="ARBA" id="ARBA00023242"/>
    </source>
</evidence>
<evidence type="ECO:0000256" key="5">
    <source>
        <dbReference type="SAM" id="MobiDB-lite"/>
    </source>
</evidence>
<dbReference type="InterPro" id="IPR001356">
    <property type="entry name" value="HD"/>
</dbReference>
<name>A0A0W0FAN1_MONRR</name>
<feature type="region of interest" description="Disordered" evidence="5">
    <location>
        <begin position="268"/>
        <end position="405"/>
    </location>
</feature>
<dbReference type="SUPFAM" id="SSF46689">
    <property type="entry name" value="Homeodomain-like"/>
    <property type="match status" value="1"/>
</dbReference>
<feature type="domain" description="KN homeodomain" evidence="7">
    <location>
        <begin position="141"/>
        <end position="180"/>
    </location>
</feature>
<feature type="transmembrane region" description="Helical" evidence="6">
    <location>
        <begin position="617"/>
        <end position="639"/>
    </location>
</feature>
<feature type="compositionally biased region" description="Low complexity" evidence="5">
    <location>
        <begin position="456"/>
        <end position="468"/>
    </location>
</feature>
<evidence type="ECO:0000313" key="11">
    <source>
        <dbReference type="Proteomes" id="UP000054988"/>
    </source>
</evidence>
<dbReference type="Proteomes" id="UP000054988">
    <property type="component" value="Unassembled WGS sequence"/>
</dbReference>
<dbReference type="InterPro" id="IPR009057">
    <property type="entry name" value="Homeodomain-like_sf"/>
</dbReference>
<dbReference type="Gene3D" id="1.10.10.60">
    <property type="entry name" value="Homeodomain-like"/>
    <property type="match status" value="1"/>
</dbReference>
<organism evidence="10 11">
    <name type="scientific">Moniliophthora roreri</name>
    <name type="common">Frosty pod rot fungus</name>
    <name type="synonym">Monilia roreri</name>
    <dbReference type="NCBI Taxonomy" id="221103"/>
    <lineage>
        <taxon>Eukaryota</taxon>
        <taxon>Fungi</taxon>
        <taxon>Dikarya</taxon>
        <taxon>Basidiomycota</taxon>
        <taxon>Agaricomycotina</taxon>
        <taxon>Agaricomycetes</taxon>
        <taxon>Agaricomycetidae</taxon>
        <taxon>Agaricales</taxon>
        <taxon>Marasmiineae</taxon>
        <taxon>Marasmiaceae</taxon>
        <taxon>Moniliophthora</taxon>
    </lineage>
</organism>
<comment type="similarity">
    <text evidence="1">Belongs to the TALE/M-ATYP homeobox family.</text>
</comment>
<feature type="compositionally biased region" description="Basic and acidic residues" evidence="5">
    <location>
        <begin position="334"/>
        <end position="345"/>
    </location>
</feature>
<proteinExistence type="inferred from homology"/>
<feature type="compositionally biased region" description="Low complexity" evidence="5">
    <location>
        <begin position="94"/>
        <end position="115"/>
    </location>
</feature>
<evidence type="ECO:0000259" key="7">
    <source>
        <dbReference type="Pfam" id="PF05920"/>
    </source>
</evidence>
<keyword evidence="6" id="KW-0472">Membrane</keyword>
<dbReference type="EMBL" id="KU232963">
    <property type="protein sequence ID" value="ALT56984.1"/>
    <property type="molecule type" value="Genomic_DNA"/>
</dbReference>
<evidence type="ECO:0000256" key="6">
    <source>
        <dbReference type="SAM" id="Phobius"/>
    </source>
</evidence>
<dbReference type="GO" id="GO:0006355">
    <property type="term" value="P:regulation of DNA-templated transcription"/>
    <property type="evidence" value="ECO:0007669"/>
    <property type="project" value="InterPro"/>
</dbReference>
<feature type="domain" description="Mating-type protein C-terminal" evidence="8">
    <location>
        <begin position="228"/>
        <end position="422"/>
    </location>
</feature>
<evidence type="ECO:0000259" key="8">
    <source>
        <dbReference type="Pfam" id="PF12737"/>
    </source>
</evidence>
<feature type="compositionally biased region" description="Low complexity" evidence="5">
    <location>
        <begin position="291"/>
        <end position="312"/>
    </location>
</feature>
<feature type="transmembrane region" description="Helical" evidence="6">
    <location>
        <begin position="645"/>
        <end position="672"/>
    </location>
</feature>
<feature type="compositionally biased region" description="Low complexity" evidence="5">
    <location>
        <begin position="354"/>
        <end position="367"/>
    </location>
</feature>
<evidence type="ECO:0000313" key="10">
    <source>
        <dbReference type="EMBL" id="KTB33399.1"/>
    </source>
</evidence>
<reference evidence="10 11" key="1">
    <citation type="submission" date="2015-12" db="EMBL/GenBank/DDBJ databases">
        <title>Draft genome sequence of Moniliophthora roreri, the causal agent of frosty pod rot of cacao.</title>
        <authorList>
            <person name="Aime M.C."/>
            <person name="Diaz-Valderrama J.R."/>
            <person name="Kijpornyongpan T."/>
            <person name="Phillips-Mora W."/>
        </authorList>
    </citation>
    <scope>NUCLEOTIDE SEQUENCE [LARGE SCALE GENOMIC DNA]</scope>
    <source>
        <strain evidence="10 11">MCA 2952</strain>
    </source>
</reference>
<dbReference type="Pfam" id="PF12737">
    <property type="entry name" value="Mating_C"/>
    <property type="match status" value="1"/>
</dbReference>
<keyword evidence="3 10" id="KW-0371">Homeobox</keyword>
<evidence type="ECO:0000256" key="1">
    <source>
        <dbReference type="ARBA" id="ARBA00005800"/>
    </source>
</evidence>
<dbReference type="CDD" id="cd00086">
    <property type="entry name" value="homeodomain"/>
    <property type="match status" value="1"/>
</dbReference>
<dbReference type="Pfam" id="PF05920">
    <property type="entry name" value="Homeobox_KN"/>
    <property type="match status" value="1"/>
</dbReference>
<keyword evidence="4" id="KW-0539">Nucleus</keyword>
<evidence type="ECO:0000256" key="3">
    <source>
        <dbReference type="ARBA" id="ARBA00023155"/>
    </source>
</evidence>
<evidence type="ECO:0000256" key="2">
    <source>
        <dbReference type="ARBA" id="ARBA00023125"/>
    </source>
</evidence>
<dbReference type="InterPro" id="IPR008422">
    <property type="entry name" value="KN_HD"/>
</dbReference>
<keyword evidence="6" id="KW-1133">Transmembrane helix</keyword>
<keyword evidence="2 10" id="KW-0238">DNA-binding</keyword>
<gene>
    <name evidence="10" type="ORF">WG66_14017</name>
</gene>
<accession>A0A0W0FAN1</accession>
<protein>
    <submittedName>
        <fullName evidence="9">Homeodomain transcription factor HD1.1</fullName>
    </submittedName>
    <submittedName>
        <fullName evidence="10">Putative homeodomain transcription factor 1 protein HD1.1</fullName>
    </submittedName>
</protein>
<dbReference type="GO" id="GO:0003677">
    <property type="term" value="F:DNA binding"/>
    <property type="evidence" value="ECO:0007669"/>
    <property type="project" value="UniProtKB-KW"/>
</dbReference>
<dbReference type="EMBL" id="LATX01002176">
    <property type="protein sequence ID" value="KTB33399.1"/>
    <property type="molecule type" value="Genomic_DNA"/>
</dbReference>
<feature type="region of interest" description="Disordered" evidence="5">
    <location>
        <begin position="86"/>
        <end position="131"/>
    </location>
</feature>
<keyword evidence="6" id="KW-0812">Transmembrane</keyword>
<sequence>MDPSPQLQVRMQSAVDNFISSFQHSRLENFSTKWDLLNDDIMASLKSESLDFDTCHLAFDVAGCIEKLCDAFISLNQINGSFQNQVSDILSDDPSSTPEPQRQPSSSRSSSSPEPQFHQSTPEPEESPISSSPYVRAAYDWLIENLHNPYPTPAQRDVISLQSGASRKTIDNWFIDVRKRIGWNAVKKQYFKERKEMVLAARLHFGHEVDESELPKKRKEPEQAQSLGLAFAGIEAKALELYGGRLRPSDFVEKLAGQVKTLTPEIKEEVEKEKREESLKRRRVGHKREVSSSSSISDEAVVQAVPTPAPVAGQKRRADSDEQEVESSSKKRQRPEEPAAEDRRSPSPSPAATLSDNDSSAPSLSSSQPEPGAKKRRLVSDSDASPRAAKRSRMAQPIGRAASVPITLPTPKFPIEEWFTRINPPPTAEQWPENGANFTFGTTEYYSDIETLLSDGSDSGLSTGPSTPAASGSSELPNVGIAPSDTTLSTSMSYDKTLNPTTFDANINFTDLYLLNSLSNGISVVDPTASHLSDSYSGAQRSSNSLPGLEGLGLGFTNFMPDSWSTELIGFEGLDTFFTDPGCVICLRISYLILFSCIFVIRVLTTRNFFLSSCITVTSYAWFFVAFYLIATFIPSIIIVIPCFFFYRCLCIVILAICSVSLLSSLLSFVLLC</sequence>
<evidence type="ECO:0000313" key="9">
    <source>
        <dbReference type="EMBL" id="ALT56984.1"/>
    </source>
</evidence>
<feature type="transmembrane region" description="Helical" evidence="6">
    <location>
        <begin position="589"/>
        <end position="605"/>
    </location>
</feature>
<reference evidence="9" key="2">
    <citation type="journal article" date="2016" name="Heredity">
        <title>The cacao pathogen Moniliophthora roreri (Marasmiaceae) possesses biallelic A and B mating loci but reproduces clonally.</title>
        <authorList>
            <person name="Diaz-Valderrama J.R."/>
            <person name="Aime M.C."/>
        </authorList>
    </citation>
    <scope>NUCLEOTIDE SEQUENCE</scope>
    <source>
        <strain evidence="9">CBS 138627</strain>
    </source>
</reference>